<name>A0A0A9E4R3_ARUDO</name>
<evidence type="ECO:0000256" key="1">
    <source>
        <dbReference type="SAM" id="MobiDB-lite"/>
    </source>
</evidence>
<evidence type="ECO:0000313" key="2">
    <source>
        <dbReference type="EMBL" id="JAD95759.1"/>
    </source>
</evidence>
<feature type="compositionally biased region" description="Basic and acidic residues" evidence="1">
    <location>
        <begin position="1"/>
        <end position="10"/>
    </location>
</feature>
<dbReference type="AlphaFoldDB" id="A0A0A9E4R3"/>
<feature type="region of interest" description="Disordered" evidence="1">
    <location>
        <begin position="1"/>
        <end position="36"/>
    </location>
</feature>
<proteinExistence type="predicted"/>
<reference evidence="2" key="1">
    <citation type="submission" date="2014-09" db="EMBL/GenBank/DDBJ databases">
        <authorList>
            <person name="Magalhaes I.L.F."/>
            <person name="Oliveira U."/>
            <person name="Santos F.R."/>
            <person name="Vidigal T.H.D.A."/>
            <person name="Brescovit A.D."/>
            <person name="Santos A.J."/>
        </authorList>
    </citation>
    <scope>NUCLEOTIDE SEQUENCE</scope>
    <source>
        <tissue evidence="2">Shoot tissue taken approximately 20 cm above the soil surface</tissue>
    </source>
</reference>
<protein>
    <submittedName>
        <fullName evidence="2">Uncharacterized protein</fullName>
    </submittedName>
</protein>
<organism evidence="2">
    <name type="scientific">Arundo donax</name>
    <name type="common">Giant reed</name>
    <name type="synonym">Donax arundinaceus</name>
    <dbReference type="NCBI Taxonomy" id="35708"/>
    <lineage>
        <taxon>Eukaryota</taxon>
        <taxon>Viridiplantae</taxon>
        <taxon>Streptophyta</taxon>
        <taxon>Embryophyta</taxon>
        <taxon>Tracheophyta</taxon>
        <taxon>Spermatophyta</taxon>
        <taxon>Magnoliopsida</taxon>
        <taxon>Liliopsida</taxon>
        <taxon>Poales</taxon>
        <taxon>Poaceae</taxon>
        <taxon>PACMAD clade</taxon>
        <taxon>Arundinoideae</taxon>
        <taxon>Arundineae</taxon>
        <taxon>Arundo</taxon>
    </lineage>
</organism>
<dbReference type="EMBL" id="GBRH01202136">
    <property type="protein sequence ID" value="JAD95759.1"/>
    <property type="molecule type" value="Transcribed_RNA"/>
</dbReference>
<reference evidence="2" key="2">
    <citation type="journal article" date="2015" name="Data Brief">
        <title>Shoot transcriptome of the giant reed, Arundo donax.</title>
        <authorList>
            <person name="Barrero R.A."/>
            <person name="Guerrero F.D."/>
            <person name="Moolhuijzen P."/>
            <person name="Goolsby J.A."/>
            <person name="Tidwell J."/>
            <person name="Bellgard S.E."/>
            <person name="Bellgard M.I."/>
        </authorList>
    </citation>
    <scope>NUCLEOTIDE SEQUENCE</scope>
    <source>
        <tissue evidence="2">Shoot tissue taken approximately 20 cm above the soil surface</tissue>
    </source>
</reference>
<sequence>MSSRGRDLPCHRSPMNTRDRNLPQCRSPWPQPTASPLARVGRLPQVMEPPAATGSDFCDASMLCSFPSPSRPICLSFWSLFPPHSLFFASVCLASPAMTKCPLPARLHY</sequence>
<accession>A0A0A9E4R3</accession>